<dbReference type="PROSITE" id="PS51832">
    <property type="entry name" value="HD_GYP"/>
    <property type="match status" value="1"/>
</dbReference>
<feature type="domain" description="HD-GYP" evidence="2">
    <location>
        <begin position="414"/>
        <end position="618"/>
    </location>
</feature>
<feature type="coiled-coil region" evidence="1">
    <location>
        <begin position="47"/>
        <end position="106"/>
    </location>
</feature>
<dbReference type="SMART" id="SM00065">
    <property type="entry name" value="GAF"/>
    <property type="match status" value="1"/>
</dbReference>
<dbReference type="PANTHER" id="PTHR45228">
    <property type="entry name" value="CYCLIC DI-GMP PHOSPHODIESTERASE TM_0186-RELATED"/>
    <property type="match status" value="1"/>
</dbReference>
<dbReference type="CDD" id="cd00077">
    <property type="entry name" value="HDc"/>
    <property type="match status" value="2"/>
</dbReference>
<dbReference type="SMART" id="SM00471">
    <property type="entry name" value="HDc"/>
    <property type="match status" value="1"/>
</dbReference>
<organism evidence="3 4">
    <name type="scientific">Pararhodospirillum oryzae</name>
    <dbReference type="NCBI Taxonomy" id="478448"/>
    <lineage>
        <taxon>Bacteria</taxon>
        <taxon>Pseudomonadati</taxon>
        <taxon>Pseudomonadota</taxon>
        <taxon>Alphaproteobacteria</taxon>
        <taxon>Rhodospirillales</taxon>
        <taxon>Rhodospirillaceae</taxon>
        <taxon>Pararhodospirillum</taxon>
    </lineage>
</organism>
<evidence type="ECO:0000256" key="1">
    <source>
        <dbReference type="SAM" id="Coils"/>
    </source>
</evidence>
<dbReference type="InterPro" id="IPR003018">
    <property type="entry name" value="GAF"/>
</dbReference>
<dbReference type="SUPFAM" id="SSF109604">
    <property type="entry name" value="HD-domain/PDEase-like"/>
    <property type="match status" value="2"/>
</dbReference>
<sequence length="642" mass="72126">MELFAREQTVLDQARAALQATPNPAFEVLADEYGRLVRQMRRLVQISDRSEERLKDAYTLIEQQKAELERANAAISRYADDLEQRVRERTRELAQERERLERLVRLGITLGRERDPKRLPDLLVDGALELSGATMGTLYTLDEERLSVASRRGGPPLPPDDPPPAPVTEALRNRVLIRVTSPGPNRTRICTGVAVPLIPRGQETIGALLLETQPDAPPFADETRPLVEALVAQGAAALDNQNLLKIQAILLESFIELIAGAIDAKSPHTGGHCARVPEIAHLIARAACAETRGPFAGFALTTEDEWREFRIAAWLHDCGKVTTPEYVVDKATKLETLYNRLHEIRTRFEVLWRDAEIAYWRGLARNEAPEPELDRRRHDARQALQDDFAFVAACNIGGEALAEADLERLKVLANRPWIRHFDDTLGLSADERRRLPADHPAPPAEERLLADRPEHRVPRPAGETTIPDLRLSIPPLLFNFGELYNLTIRRGTLTEEERFKINDHVVQTIAMLRRLSFPKSLRRVPEYAGAHHETLIGTGYPRRLMADEMSVPARILAVADVFEALTAGDRPYKKAKPLSEALAIMAGMVSRRHLDPDLFDLLLTSGVYRVYAEMYLTAEQRDPVDLDALRALARGERVPCKA</sequence>
<dbReference type="Gene3D" id="1.10.3210.10">
    <property type="entry name" value="Hypothetical protein af1432"/>
    <property type="match status" value="2"/>
</dbReference>
<dbReference type="EMBL" id="BJZO01000050">
    <property type="protein sequence ID" value="GEO81835.1"/>
    <property type="molecule type" value="Genomic_DNA"/>
</dbReference>
<dbReference type="InterPro" id="IPR037522">
    <property type="entry name" value="HD_GYP_dom"/>
</dbReference>
<dbReference type="Proteomes" id="UP000321567">
    <property type="component" value="Unassembled WGS sequence"/>
</dbReference>
<proteinExistence type="predicted"/>
<evidence type="ECO:0000313" key="3">
    <source>
        <dbReference type="EMBL" id="GEO81835.1"/>
    </source>
</evidence>
<dbReference type="InterPro" id="IPR003607">
    <property type="entry name" value="HD/PDEase_dom"/>
</dbReference>
<dbReference type="Gene3D" id="3.30.450.40">
    <property type="match status" value="1"/>
</dbReference>
<dbReference type="RefSeq" id="WP_246135492.1">
    <property type="nucleotide sequence ID" value="NZ_BJZO01000050.1"/>
</dbReference>
<reference evidence="3 4" key="1">
    <citation type="submission" date="2019-07" db="EMBL/GenBank/DDBJ databases">
        <title>Whole genome shotgun sequence of Rhodospirillum oryzae NBRC 107573.</title>
        <authorList>
            <person name="Hosoyama A."/>
            <person name="Uohara A."/>
            <person name="Ohji S."/>
            <person name="Ichikawa N."/>
        </authorList>
    </citation>
    <scope>NUCLEOTIDE SEQUENCE [LARGE SCALE GENOMIC DNA]</scope>
    <source>
        <strain evidence="3 4">NBRC 107573</strain>
    </source>
</reference>
<accession>A0A512H8R0</accession>
<dbReference type="InterPro" id="IPR052020">
    <property type="entry name" value="Cyclic_di-GMP/3'3'-cGAMP_PDE"/>
</dbReference>
<dbReference type="PANTHER" id="PTHR45228:SF5">
    <property type="entry name" value="CYCLIC DI-GMP PHOSPHODIESTERASE VC_1348-RELATED"/>
    <property type="match status" value="1"/>
</dbReference>
<dbReference type="GO" id="GO:0008081">
    <property type="term" value="F:phosphoric diester hydrolase activity"/>
    <property type="evidence" value="ECO:0007669"/>
    <property type="project" value="UniProtKB-ARBA"/>
</dbReference>
<keyword evidence="4" id="KW-1185">Reference proteome</keyword>
<protein>
    <recommendedName>
        <fullName evidence="2">HD-GYP domain-containing protein</fullName>
    </recommendedName>
</protein>
<dbReference type="AlphaFoldDB" id="A0A512H8R0"/>
<dbReference type="SUPFAM" id="SSF55781">
    <property type="entry name" value="GAF domain-like"/>
    <property type="match status" value="1"/>
</dbReference>
<evidence type="ECO:0000313" key="4">
    <source>
        <dbReference type="Proteomes" id="UP000321567"/>
    </source>
</evidence>
<dbReference type="Pfam" id="PF13487">
    <property type="entry name" value="HD_5"/>
    <property type="match status" value="1"/>
</dbReference>
<name>A0A512H8R0_9PROT</name>
<gene>
    <name evidence="3" type="ORF">ROR02_19660</name>
</gene>
<keyword evidence="1" id="KW-0175">Coiled coil</keyword>
<dbReference type="InterPro" id="IPR029016">
    <property type="entry name" value="GAF-like_dom_sf"/>
</dbReference>
<comment type="caution">
    <text evidence="3">The sequence shown here is derived from an EMBL/GenBank/DDBJ whole genome shotgun (WGS) entry which is preliminary data.</text>
</comment>
<evidence type="ECO:0000259" key="2">
    <source>
        <dbReference type="PROSITE" id="PS51832"/>
    </source>
</evidence>